<dbReference type="AlphaFoldDB" id="A0A165VRW0"/>
<evidence type="ECO:0000313" key="1">
    <source>
        <dbReference type="EMBL" id="KZT30093.1"/>
    </source>
</evidence>
<accession>A0A165VRW0</accession>
<gene>
    <name evidence="1" type="ORF">NEOLEDRAFT_307884</name>
</gene>
<keyword evidence="2" id="KW-1185">Reference proteome</keyword>
<organism evidence="1 2">
    <name type="scientific">Neolentinus lepideus HHB14362 ss-1</name>
    <dbReference type="NCBI Taxonomy" id="1314782"/>
    <lineage>
        <taxon>Eukaryota</taxon>
        <taxon>Fungi</taxon>
        <taxon>Dikarya</taxon>
        <taxon>Basidiomycota</taxon>
        <taxon>Agaricomycotina</taxon>
        <taxon>Agaricomycetes</taxon>
        <taxon>Gloeophyllales</taxon>
        <taxon>Gloeophyllaceae</taxon>
        <taxon>Neolentinus</taxon>
    </lineage>
</organism>
<dbReference type="Proteomes" id="UP000076761">
    <property type="component" value="Unassembled WGS sequence"/>
</dbReference>
<evidence type="ECO:0000313" key="2">
    <source>
        <dbReference type="Proteomes" id="UP000076761"/>
    </source>
</evidence>
<name>A0A165VRW0_9AGAM</name>
<proteinExistence type="predicted"/>
<reference evidence="1 2" key="1">
    <citation type="journal article" date="2016" name="Mol. Biol. Evol.">
        <title>Comparative Genomics of Early-Diverging Mushroom-Forming Fungi Provides Insights into the Origins of Lignocellulose Decay Capabilities.</title>
        <authorList>
            <person name="Nagy L.G."/>
            <person name="Riley R."/>
            <person name="Tritt A."/>
            <person name="Adam C."/>
            <person name="Daum C."/>
            <person name="Floudas D."/>
            <person name="Sun H."/>
            <person name="Yadav J.S."/>
            <person name="Pangilinan J."/>
            <person name="Larsson K.H."/>
            <person name="Matsuura K."/>
            <person name="Barry K."/>
            <person name="Labutti K."/>
            <person name="Kuo R."/>
            <person name="Ohm R.A."/>
            <person name="Bhattacharya S.S."/>
            <person name="Shirouzu T."/>
            <person name="Yoshinaga Y."/>
            <person name="Martin F.M."/>
            <person name="Grigoriev I.V."/>
            <person name="Hibbett D.S."/>
        </authorList>
    </citation>
    <scope>NUCLEOTIDE SEQUENCE [LARGE SCALE GENOMIC DNA]</scope>
    <source>
        <strain evidence="1 2">HHB14362 ss-1</strain>
    </source>
</reference>
<dbReference type="InParanoid" id="A0A165VRW0"/>
<sequence>MTLGVSLHVISSSMRRRTSGQAASQLRLPRPHRVDVGSFPATYTVVKPFDSLGTLTHASVSDLANDSEIPGVRAVDRVAWYWALHPKSAPSTTILLGLSQGLYVTSYIRRQCGQYFLGPSDSRQTSVATCKVLSDRENGTTIMTDEVPVSYRTPLSRLTAENSR</sequence>
<dbReference type="EMBL" id="KV425552">
    <property type="protein sequence ID" value="KZT30093.1"/>
    <property type="molecule type" value="Genomic_DNA"/>
</dbReference>
<protein>
    <submittedName>
        <fullName evidence="1">Uncharacterized protein</fullName>
    </submittedName>
</protein>